<evidence type="ECO:0000313" key="2">
    <source>
        <dbReference type="RefSeq" id="XP_041423547.1"/>
    </source>
</evidence>
<gene>
    <name evidence="2" type="primary">LOC121395073</name>
</gene>
<reference evidence="2" key="1">
    <citation type="submission" date="2025-08" db="UniProtKB">
        <authorList>
            <consortium name="RefSeq"/>
        </authorList>
    </citation>
    <scope>IDENTIFICATION</scope>
    <source>
        <strain evidence="2">J_2021</strain>
        <tissue evidence="2">Erythrocytes</tissue>
    </source>
</reference>
<evidence type="ECO:0000313" key="1">
    <source>
        <dbReference type="Proteomes" id="UP000186698"/>
    </source>
</evidence>
<proteinExistence type="predicted"/>
<sequence length="159" mass="18096">MQGLIYIQLSVKLQHSQEAAGLKGSATSRIHTDIELHANLTAIPGTRTTATDPMYFYFLRYDLFLNEAAGLKGSATSRIHTDIELHANLTAIPGTRTTATDPTYFYFLRYDLFLNFVMQCQRHLLQHPFDLKLCWKAFQGFRKDTPYAALAPRPSRPSR</sequence>
<name>A0A8J1L1Y5_XENLA</name>
<dbReference type="AlphaFoldDB" id="A0A8J1L1Y5"/>
<dbReference type="RefSeq" id="XP_041423547.1">
    <property type="nucleotide sequence ID" value="XM_041567613.1"/>
</dbReference>
<organism evidence="1 2">
    <name type="scientific">Xenopus laevis</name>
    <name type="common">African clawed frog</name>
    <dbReference type="NCBI Taxonomy" id="8355"/>
    <lineage>
        <taxon>Eukaryota</taxon>
        <taxon>Metazoa</taxon>
        <taxon>Chordata</taxon>
        <taxon>Craniata</taxon>
        <taxon>Vertebrata</taxon>
        <taxon>Euteleostomi</taxon>
        <taxon>Amphibia</taxon>
        <taxon>Batrachia</taxon>
        <taxon>Anura</taxon>
        <taxon>Pipoidea</taxon>
        <taxon>Pipidae</taxon>
        <taxon>Xenopodinae</taxon>
        <taxon>Xenopus</taxon>
        <taxon>Xenopus</taxon>
    </lineage>
</organism>
<keyword evidence="1" id="KW-1185">Reference proteome</keyword>
<dbReference type="GeneID" id="121395073"/>
<accession>A0A8J1L1Y5</accession>
<dbReference type="Proteomes" id="UP000186698">
    <property type="component" value="Chromosome 6S"/>
</dbReference>
<dbReference type="KEGG" id="xla:121395073"/>
<protein>
    <submittedName>
        <fullName evidence="2">Uncharacterized protein LOC121395073 isoform X1</fullName>
    </submittedName>
</protein>